<feature type="region of interest" description="Disordered" evidence="1">
    <location>
        <begin position="148"/>
        <end position="195"/>
    </location>
</feature>
<organism evidence="2 3">
    <name type="scientific">Glomus cerebriforme</name>
    <dbReference type="NCBI Taxonomy" id="658196"/>
    <lineage>
        <taxon>Eukaryota</taxon>
        <taxon>Fungi</taxon>
        <taxon>Fungi incertae sedis</taxon>
        <taxon>Mucoromycota</taxon>
        <taxon>Glomeromycotina</taxon>
        <taxon>Glomeromycetes</taxon>
        <taxon>Glomerales</taxon>
        <taxon>Glomeraceae</taxon>
        <taxon>Glomus</taxon>
    </lineage>
</organism>
<comment type="caution">
    <text evidence="2">The sequence shown here is derived from an EMBL/GenBank/DDBJ whole genome shotgun (WGS) entry which is preliminary data.</text>
</comment>
<dbReference type="Gene3D" id="3.60.10.10">
    <property type="entry name" value="Endonuclease/exonuclease/phosphatase"/>
    <property type="match status" value="1"/>
</dbReference>
<proteinExistence type="predicted"/>
<reference evidence="2 3" key="1">
    <citation type="submission" date="2018-06" db="EMBL/GenBank/DDBJ databases">
        <title>Comparative genomics reveals the genomic features of Rhizophagus irregularis, R. cerebriforme, R. diaphanum and Gigaspora rosea, and their symbiotic lifestyle signature.</title>
        <authorList>
            <person name="Morin E."/>
            <person name="San Clemente H."/>
            <person name="Chen E.C.H."/>
            <person name="De La Providencia I."/>
            <person name="Hainaut M."/>
            <person name="Kuo A."/>
            <person name="Kohler A."/>
            <person name="Murat C."/>
            <person name="Tang N."/>
            <person name="Roy S."/>
            <person name="Loubradou J."/>
            <person name="Henrissat B."/>
            <person name="Grigoriev I.V."/>
            <person name="Corradi N."/>
            <person name="Roux C."/>
            <person name="Martin F.M."/>
        </authorList>
    </citation>
    <scope>NUCLEOTIDE SEQUENCE [LARGE SCALE GENOMIC DNA]</scope>
    <source>
        <strain evidence="2 3">DAOM 227022</strain>
    </source>
</reference>
<sequence length="195" mass="23719">MTVKMLKNKGYINVHKQIVKLEVTWKGHNGESRIDFIWVNDLLVDRIKSFKIKNLKKYTKSNHKILQIKLDKNKEKSEGKGKLEKIRKIDKEKITEQIWSQFSDEVEKIIQNHNWAILKTLMRWKEMKIKEVKNINIGNLDQMKELKRKWKKREKKEDKNDRNGQYKFSDKEKRRMDEKRPRENDKKHTMGKENS</sequence>
<evidence type="ECO:0008006" key="4">
    <source>
        <dbReference type="Google" id="ProtNLM"/>
    </source>
</evidence>
<accession>A0A397SH07</accession>
<protein>
    <recommendedName>
        <fullName evidence="4">Endonuclease/exonuclease/phosphatase domain-containing protein</fullName>
    </recommendedName>
</protein>
<evidence type="ECO:0000313" key="3">
    <source>
        <dbReference type="Proteomes" id="UP000265703"/>
    </source>
</evidence>
<evidence type="ECO:0000313" key="2">
    <source>
        <dbReference type="EMBL" id="RIA83996.1"/>
    </source>
</evidence>
<dbReference type="EMBL" id="QKYT01000526">
    <property type="protein sequence ID" value="RIA83996.1"/>
    <property type="molecule type" value="Genomic_DNA"/>
</dbReference>
<keyword evidence="3" id="KW-1185">Reference proteome</keyword>
<dbReference type="InterPro" id="IPR036691">
    <property type="entry name" value="Endo/exonu/phosph_ase_sf"/>
</dbReference>
<dbReference type="Proteomes" id="UP000265703">
    <property type="component" value="Unassembled WGS sequence"/>
</dbReference>
<dbReference type="AlphaFoldDB" id="A0A397SH07"/>
<evidence type="ECO:0000256" key="1">
    <source>
        <dbReference type="SAM" id="MobiDB-lite"/>
    </source>
</evidence>
<name>A0A397SH07_9GLOM</name>
<feature type="compositionally biased region" description="Basic and acidic residues" evidence="1">
    <location>
        <begin position="155"/>
        <end position="195"/>
    </location>
</feature>
<gene>
    <name evidence="2" type="ORF">C1645_832933</name>
</gene>